<feature type="transmembrane region" description="Helical" evidence="2">
    <location>
        <begin position="86"/>
        <end position="104"/>
    </location>
</feature>
<feature type="compositionally biased region" description="Basic and acidic residues" evidence="1">
    <location>
        <begin position="424"/>
        <end position="434"/>
    </location>
</feature>
<evidence type="ECO:0000313" key="3">
    <source>
        <dbReference type="EMBL" id="KAI1614902.1"/>
    </source>
</evidence>
<feature type="transmembrane region" description="Helical" evidence="2">
    <location>
        <begin position="110"/>
        <end position="132"/>
    </location>
</feature>
<organism evidence="3 4">
    <name type="scientific">Exophiala viscosa</name>
    <dbReference type="NCBI Taxonomy" id="2486360"/>
    <lineage>
        <taxon>Eukaryota</taxon>
        <taxon>Fungi</taxon>
        <taxon>Dikarya</taxon>
        <taxon>Ascomycota</taxon>
        <taxon>Pezizomycotina</taxon>
        <taxon>Eurotiomycetes</taxon>
        <taxon>Chaetothyriomycetidae</taxon>
        <taxon>Chaetothyriales</taxon>
        <taxon>Herpotrichiellaceae</taxon>
        <taxon>Exophiala</taxon>
    </lineage>
</organism>
<protein>
    <submittedName>
        <fullName evidence="3">Uncharacterized protein</fullName>
    </submittedName>
</protein>
<evidence type="ECO:0000256" key="1">
    <source>
        <dbReference type="SAM" id="MobiDB-lite"/>
    </source>
</evidence>
<reference evidence="3" key="1">
    <citation type="journal article" date="2022" name="bioRxiv">
        <title>Deciphering the potential niche of two novel black yeast fungi from a biological soil crust based on their genomes, phenotypes, and melanin regulation.</title>
        <authorList>
            <consortium name="DOE Joint Genome Institute"/>
            <person name="Carr E.C."/>
            <person name="Barton Q."/>
            <person name="Grambo S."/>
            <person name="Sullivan M."/>
            <person name="Renfro C.M."/>
            <person name="Kuo A."/>
            <person name="Pangilinan J."/>
            <person name="Lipzen A."/>
            <person name="Keymanesh K."/>
            <person name="Savage E."/>
            <person name="Barry K."/>
            <person name="Grigoriev I.V."/>
            <person name="Riekhof W.R."/>
            <person name="Harris S.S."/>
        </authorList>
    </citation>
    <scope>NUCLEOTIDE SEQUENCE</scope>
    <source>
        <strain evidence="3">JF 03-4F</strain>
    </source>
</reference>
<evidence type="ECO:0000313" key="4">
    <source>
        <dbReference type="Proteomes" id="UP001203852"/>
    </source>
</evidence>
<dbReference type="EMBL" id="MU404352">
    <property type="protein sequence ID" value="KAI1614902.1"/>
    <property type="molecule type" value="Genomic_DNA"/>
</dbReference>
<keyword evidence="2" id="KW-0472">Membrane</keyword>
<keyword evidence="2" id="KW-1133">Transmembrane helix</keyword>
<feature type="region of interest" description="Disordered" evidence="1">
    <location>
        <begin position="407"/>
        <end position="434"/>
    </location>
</feature>
<keyword evidence="4" id="KW-1185">Reference proteome</keyword>
<sequence length="434" mass="49480">MPFATKASFREWFRVYNDFAQKWFATLMSLSSNYRSQRFGSIWGDFLFLSSLVNTDALQDTQWNINMWTDEEVLAWKESHLASSNAIAVAGAIFASVGLSALQLPNMDAVHWTARGFCVSSMFLGIMSVIAATGQYQFVGMLNTPVQIRLWLSRGPSPDWDLIKMGVHPSLLQDQMLEMSQALHDNDQISKLPLESAITAGKVIALSRNLLTLAVTLFNVGFGLYLLFLWLDNVETSGVSHRNVFLLFIVTWGLYEIYDKILFIASIQNEYFKNKMLGGNPQYYPPYVFKLVQQVLRKVQQHVQDGSEKSFMAEHTNQTSQAKDEPTVRPWRSTTDDVSPRLGGSVGDRPHPDRVLSMDKHDAWRRYMTAYVQRRKTTEEALDIMRVMELKGGFEAEWDEAMTLRNIDRQSQRPHTRVGTAEPSLDKHPMDSVV</sequence>
<comment type="caution">
    <text evidence="3">The sequence shown here is derived from an EMBL/GenBank/DDBJ whole genome shotgun (WGS) entry which is preliminary data.</text>
</comment>
<dbReference type="AlphaFoldDB" id="A0AAN6IEE0"/>
<feature type="region of interest" description="Disordered" evidence="1">
    <location>
        <begin position="311"/>
        <end position="354"/>
    </location>
</feature>
<evidence type="ECO:0000256" key="2">
    <source>
        <dbReference type="SAM" id="Phobius"/>
    </source>
</evidence>
<accession>A0AAN6IEE0</accession>
<gene>
    <name evidence="3" type="ORF">EDD36DRAFT_168464</name>
</gene>
<feature type="transmembrane region" description="Helical" evidence="2">
    <location>
        <begin position="210"/>
        <end position="231"/>
    </location>
</feature>
<dbReference type="Proteomes" id="UP001203852">
    <property type="component" value="Unassembled WGS sequence"/>
</dbReference>
<feature type="transmembrane region" description="Helical" evidence="2">
    <location>
        <begin position="243"/>
        <end position="267"/>
    </location>
</feature>
<name>A0AAN6IEE0_9EURO</name>
<keyword evidence="2" id="KW-0812">Transmembrane</keyword>
<proteinExistence type="predicted"/>